<dbReference type="InterPro" id="IPR001155">
    <property type="entry name" value="OxRdtase_FMN_N"/>
</dbReference>
<dbReference type="EMBL" id="JASZZN010000008">
    <property type="protein sequence ID" value="MDM4016210.1"/>
    <property type="molecule type" value="Genomic_DNA"/>
</dbReference>
<accession>A0ABT7PI93</accession>
<organism evidence="2 3">
    <name type="scientific">Roseiconus lacunae</name>
    <dbReference type="NCBI Taxonomy" id="2605694"/>
    <lineage>
        <taxon>Bacteria</taxon>
        <taxon>Pseudomonadati</taxon>
        <taxon>Planctomycetota</taxon>
        <taxon>Planctomycetia</taxon>
        <taxon>Pirellulales</taxon>
        <taxon>Pirellulaceae</taxon>
        <taxon>Roseiconus</taxon>
    </lineage>
</organism>
<dbReference type="PANTHER" id="PTHR22893">
    <property type="entry name" value="NADH OXIDOREDUCTASE-RELATED"/>
    <property type="match status" value="1"/>
</dbReference>
<comment type="caution">
    <text evidence="2">The sequence shown here is derived from an EMBL/GenBank/DDBJ whole genome shotgun (WGS) entry which is preliminary data.</text>
</comment>
<dbReference type="InterPro" id="IPR013785">
    <property type="entry name" value="Aldolase_TIM"/>
</dbReference>
<dbReference type="Proteomes" id="UP001239462">
    <property type="component" value="Unassembled WGS sequence"/>
</dbReference>
<dbReference type="SUPFAM" id="SSF51395">
    <property type="entry name" value="FMN-linked oxidoreductases"/>
    <property type="match status" value="1"/>
</dbReference>
<evidence type="ECO:0000259" key="1">
    <source>
        <dbReference type="Pfam" id="PF00724"/>
    </source>
</evidence>
<proteinExistence type="predicted"/>
<dbReference type="Pfam" id="PF00724">
    <property type="entry name" value="Oxidored_FMN"/>
    <property type="match status" value="1"/>
</dbReference>
<reference evidence="2 3" key="1">
    <citation type="submission" date="2023-06" db="EMBL/GenBank/DDBJ databases">
        <title>Roseiconus lacunae JC819 isolated from Gulf of Mannar region, Tamil Nadu.</title>
        <authorList>
            <person name="Pk S."/>
            <person name="Ch S."/>
            <person name="Ch V.R."/>
        </authorList>
    </citation>
    <scope>NUCLEOTIDE SEQUENCE [LARGE SCALE GENOMIC DNA]</scope>
    <source>
        <strain evidence="2 3">JC819</strain>
    </source>
</reference>
<evidence type="ECO:0000313" key="2">
    <source>
        <dbReference type="EMBL" id="MDM4016210.1"/>
    </source>
</evidence>
<sequence>MSSIHETPSDRHLLSPTQIGSLELKNRVAMAPRTRARAGVSRVPNELMAEYYVQRSSAGLIISEATTISEQGIGWPETPGIYTDEMQAGWKMVVDTVHKHGGKIFLQLWHIKSERGRGF</sequence>
<gene>
    <name evidence="2" type="ORF">QTN89_12280</name>
</gene>
<dbReference type="InterPro" id="IPR045247">
    <property type="entry name" value="Oye-like"/>
</dbReference>
<evidence type="ECO:0000313" key="3">
    <source>
        <dbReference type="Proteomes" id="UP001239462"/>
    </source>
</evidence>
<keyword evidence="3" id="KW-1185">Reference proteome</keyword>
<dbReference type="RefSeq" id="WP_230627797.1">
    <property type="nucleotide sequence ID" value="NZ_JAJMQV010000015.1"/>
</dbReference>
<protein>
    <recommendedName>
        <fullName evidence="1">NADH:flavin oxidoreductase/NADH oxidase N-terminal domain-containing protein</fullName>
    </recommendedName>
</protein>
<dbReference type="PANTHER" id="PTHR22893:SF91">
    <property type="entry name" value="NADPH DEHYDROGENASE 2-RELATED"/>
    <property type="match status" value="1"/>
</dbReference>
<feature type="domain" description="NADH:flavin oxidoreductase/NADH oxidase N-terminal" evidence="1">
    <location>
        <begin position="13"/>
        <end position="111"/>
    </location>
</feature>
<name>A0ABT7PI93_9BACT</name>
<dbReference type="Gene3D" id="3.20.20.70">
    <property type="entry name" value="Aldolase class I"/>
    <property type="match status" value="1"/>
</dbReference>